<evidence type="ECO:0000313" key="2">
    <source>
        <dbReference type="Proteomes" id="UP000887013"/>
    </source>
</evidence>
<protein>
    <submittedName>
        <fullName evidence="1">Uncharacterized protein</fullName>
    </submittedName>
</protein>
<accession>A0A8X6NB36</accession>
<name>A0A8X6NB36_NEPPI</name>
<evidence type="ECO:0000313" key="1">
    <source>
        <dbReference type="EMBL" id="GFT03747.1"/>
    </source>
</evidence>
<organism evidence="1 2">
    <name type="scientific">Nephila pilipes</name>
    <name type="common">Giant wood spider</name>
    <name type="synonym">Nephila maculata</name>
    <dbReference type="NCBI Taxonomy" id="299642"/>
    <lineage>
        <taxon>Eukaryota</taxon>
        <taxon>Metazoa</taxon>
        <taxon>Ecdysozoa</taxon>
        <taxon>Arthropoda</taxon>
        <taxon>Chelicerata</taxon>
        <taxon>Arachnida</taxon>
        <taxon>Araneae</taxon>
        <taxon>Araneomorphae</taxon>
        <taxon>Entelegynae</taxon>
        <taxon>Araneoidea</taxon>
        <taxon>Nephilidae</taxon>
        <taxon>Nephila</taxon>
    </lineage>
</organism>
<keyword evidence="2" id="KW-1185">Reference proteome</keyword>
<dbReference type="AlphaFoldDB" id="A0A8X6NB36"/>
<comment type="caution">
    <text evidence="1">The sequence shown here is derived from an EMBL/GenBank/DDBJ whole genome shotgun (WGS) entry which is preliminary data.</text>
</comment>
<dbReference type="Proteomes" id="UP000887013">
    <property type="component" value="Unassembled WGS sequence"/>
</dbReference>
<reference evidence="1" key="1">
    <citation type="submission" date="2020-08" db="EMBL/GenBank/DDBJ databases">
        <title>Multicomponent nature underlies the extraordinary mechanical properties of spider dragline silk.</title>
        <authorList>
            <person name="Kono N."/>
            <person name="Nakamura H."/>
            <person name="Mori M."/>
            <person name="Yoshida Y."/>
            <person name="Ohtoshi R."/>
            <person name="Malay A.D."/>
            <person name="Moran D.A.P."/>
            <person name="Tomita M."/>
            <person name="Numata K."/>
            <person name="Arakawa K."/>
        </authorList>
    </citation>
    <scope>NUCLEOTIDE SEQUENCE</scope>
</reference>
<proteinExistence type="predicted"/>
<sequence length="164" mass="18773">MLFYRDVAKDCISQTEQKIQLKHVVLIQIWHVIIHPRLNSATQDQHSHPCQKCNGSELYNSKATLEFVKSFAELIEDKGYIHHEVFNSNKTGLEEDTKRNLDNSPKKRLFSLDSPLCSLTLDKVLCFLVNNAQVQRPADRVSQAACDSLHRLLRQTSVNMIGLD</sequence>
<dbReference type="EMBL" id="BMAW01102332">
    <property type="protein sequence ID" value="GFT03747.1"/>
    <property type="molecule type" value="Genomic_DNA"/>
</dbReference>
<gene>
    <name evidence="1" type="ORF">NPIL_644781</name>
</gene>